<protein>
    <recommendedName>
        <fullName evidence="1">RNA helicase</fullName>
        <ecNumber evidence="1">3.6.4.13</ecNumber>
    </recommendedName>
</protein>
<dbReference type="Proteomes" id="UP000023152">
    <property type="component" value="Unassembled WGS sequence"/>
</dbReference>
<dbReference type="PROSITE" id="PS51192">
    <property type="entry name" value="HELICASE_ATP_BIND_1"/>
    <property type="match status" value="1"/>
</dbReference>
<dbReference type="Gene3D" id="3.40.50.300">
    <property type="entry name" value="P-loop containing nucleotide triphosphate hydrolases"/>
    <property type="match status" value="1"/>
</dbReference>
<dbReference type="InterPro" id="IPR014001">
    <property type="entry name" value="Helicase_ATP-bd"/>
</dbReference>
<dbReference type="EMBL" id="ASPP01037580">
    <property type="protein sequence ID" value="ETO01718.1"/>
    <property type="molecule type" value="Genomic_DNA"/>
</dbReference>
<evidence type="ECO:0000313" key="11">
    <source>
        <dbReference type="EMBL" id="ETO01718.1"/>
    </source>
</evidence>
<evidence type="ECO:0000256" key="6">
    <source>
        <dbReference type="ARBA" id="ARBA00022884"/>
    </source>
</evidence>
<dbReference type="InterPro" id="IPR011545">
    <property type="entry name" value="DEAD/DEAH_box_helicase_dom"/>
</dbReference>
<reference evidence="11 12" key="1">
    <citation type="journal article" date="2013" name="Curr. Biol.">
        <title>The Genome of the Foraminiferan Reticulomyxa filosa.</title>
        <authorList>
            <person name="Glockner G."/>
            <person name="Hulsmann N."/>
            <person name="Schleicher M."/>
            <person name="Noegel A.A."/>
            <person name="Eichinger L."/>
            <person name="Gallinger C."/>
            <person name="Pawlowski J."/>
            <person name="Sierra R."/>
            <person name="Euteneuer U."/>
            <person name="Pillet L."/>
            <person name="Moustafa A."/>
            <person name="Platzer M."/>
            <person name="Groth M."/>
            <person name="Szafranski K."/>
            <person name="Schliwa M."/>
        </authorList>
    </citation>
    <scope>NUCLEOTIDE SEQUENCE [LARGE SCALE GENOMIC DNA]</scope>
</reference>
<evidence type="ECO:0000313" key="12">
    <source>
        <dbReference type="Proteomes" id="UP000023152"/>
    </source>
</evidence>
<dbReference type="EC" id="3.6.4.13" evidence="1"/>
<comment type="catalytic activity">
    <reaction evidence="7">
        <text>ATP + H2O = ADP + phosphate + H(+)</text>
        <dbReference type="Rhea" id="RHEA:13065"/>
        <dbReference type="ChEBI" id="CHEBI:15377"/>
        <dbReference type="ChEBI" id="CHEBI:15378"/>
        <dbReference type="ChEBI" id="CHEBI:30616"/>
        <dbReference type="ChEBI" id="CHEBI:43474"/>
        <dbReference type="ChEBI" id="CHEBI:456216"/>
        <dbReference type="EC" id="3.6.4.13"/>
    </reaction>
</comment>
<dbReference type="OMA" id="AHVCKAS"/>
<dbReference type="Pfam" id="PF00270">
    <property type="entry name" value="DEAD"/>
    <property type="match status" value="1"/>
</dbReference>
<dbReference type="GO" id="GO:0003724">
    <property type="term" value="F:RNA helicase activity"/>
    <property type="evidence" value="ECO:0007669"/>
    <property type="project" value="UniProtKB-EC"/>
</dbReference>
<dbReference type="GO" id="GO:0016787">
    <property type="term" value="F:hydrolase activity"/>
    <property type="evidence" value="ECO:0007669"/>
    <property type="project" value="UniProtKB-KW"/>
</dbReference>
<name>X6LIC3_RETFI</name>
<dbReference type="InterPro" id="IPR050079">
    <property type="entry name" value="DEAD_box_RNA_helicase"/>
</dbReference>
<dbReference type="AlphaFoldDB" id="X6LIC3"/>
<dbReference type="OrthoDB" id="1191041at2759"/>
<dbReference type="InterPro" id="IPR014014">
    <property type="entry name" value="RNA_helicase_DEAD_Q_motif"/>
</dbReference>
<feature type="domain" description="DEAD-box RNA helicase Q" evidence="10">
    <location>
        <begin position="8"/>
        <end position="36"/>
    </location>
</feature>
<evidence type="ECO:0000256" key="8">
    <source>
        <dbReference type="PROSITE-ProRule" id="PRU00552"/>
    </source>
</evidence>
<gene>
    <name evidence="11" type="ORF">RFI_35721</name>
</gene>
<comment type="caution">
    <text evidence="11">The sequence shown here is derived from an EMBL/GenBank/DDBJ whole genome shotgun (WGS) entry which is preliminary data.</text>
</comment>
<keyword evidence="2" id="KW-0547">Nucleotide-binding</keyword>
<organism evidence="11 12">
    <name type="scientific">Reticulomyxa filosa</name>
    <dbReference type="NCBI Taxonomy" id="46433"/>
    <lineage>
        <taxon>Eukaryota</taxon>
        <taxon>Sar</taxon>
        <taxon>Rhizaria</taxon>
        <taxon>Retaria</taxon>
        <taxon>Foraminifera</taxon>
        <taxon>Monothalamids</taxon>
        <taxon>Reticulomyxidae</taxon>
        <taxon>Reticulomyxa</taxon>
    </lineage>
</organism>
<evidence type="ECO:0000256" key="2">
    <source>
        <dbReference type="ARBA" id="ARBA00022741"/>
    </source>
</evidence>
<accession>X6LIC3</accession>
<dbReference type="PROSITE" id="PS51195">
    <property type="entry name" value="Q_MOTIF"/>
    <property type="match status" value="1"/>
</dbReference>
<evidence type="ECO:0000256" key="5">
    <source>
        <dbReference type="ARBA" id="ARBA00022840"/>
    </source>
</evidence>
<dbReference type="PANTHER" id="PTHR47959">
    <property type="entry name" value="ATP-DEPENDENT RNA HELICASE RHLE-RELATED"/>
    <property type="match status" value="1"/>
</dbReference>
<dbReference type="InterPro" id="IPR027417">
    <property type="entry name" value="P-loop_NTPase"/>
</dbReference>
<proteinExistence type="predicted"/>
<evidence type="ECO:0000256" key="4">
    <source>
        <dbReference type="ARBA" id="ARBA00022806"/>
    </source>
</evidence>
<keyword evidence="4" id="KW-0347">Helicase</keyword>
<dbReference type="GO" id="GO:0003723">
    <property type="term" value="F:RNA binding"/>
    <property type="evidence" value="ECO:0007669"/>
    <property type="project" value="UniProtKB-KW"/>
</dbReference>
<sequence length="170" mass="19395">MEENNQNEGFKTFGLDRRVLQALRKKGLVTPTVVQKKAVPAALEKKDILLRAKTGSGKTLAFVLPMIENALRSLEMEQNNSGKLSYENGVMKRSRIKSIILVPTRELVNQVAEVVNDVIYFCNDILSCYSLIGIGNKGLDMEKHRLLEQPQIIVCTPARLFFYFLFFFYF</sequence>
<evidence type="ECO:0000256" key="3">
    <source>
        <dbReference type="ARBA" id="ARBA00022801"/>
    </source>
</evidence>
<dbReference type="SMART" id="SM00487">
    <property type="entry name" value="DEXDc"/>
    <property type="match status" value="1"/>
</dbReference>
<feature type="domain" description="Helicase ATP-binding" evidence="9">
    <location>
        <begin position="39"/>
        <end position="170"/>
    </location>
</feature>
<keyword evidence="3" id="KW-0378">Hydrolase</keyword>
<dbReference type="GO" id="GO:0005524">
    <property type="term" value="F:ATP binding"/>
    <property type="evidence" value="ECO:0007669"/>
    <property type="project" value="UniProtKB-KW"/>
</dbReference>
<evidence type="ECO:0000259" key="10">
    <source>
        <dbReference type="PROSITE" id="PS51195"/>
    </source>
</evidence>
<keyword evidence="12" id="KW-1185">Reference proteome</keyword>
<keyword evidence="5" id="KW-0067">ATP-binding</keyword>
<dbReference type="PANTHER" id="PTHR47959:SF21">
    <property type="entry name" value="DEAD-BOX HELICASE 56"/>
    <property type="match status" value="1"/>
</dbReference>
<dbReference type="GO" id="GO:0005829">
    <property type="term" value="C:cytosol"/>
    <property type="evidence" value="ECO:0007669"/>
    <property type="project" value="TreeGrafter"/>
</dbReference>
<evidence type="ECO:0000259" key="9">
    <source>
        <dbReference type="PROSITE" id="PS51192"/>
    </source>
</evidence>
<dbReference type="SUPFAM" id="SSF52540">
    <property type="entry name" value="P-loop containing nucleoside triphosphate hydrolases"/>
    <property type="match status" value="1"/>
</dbReference>
<evidence type="ECO:0000256" key="1">
    <source>
        <dbReference type="ARBA" id="ARBA00012552"/>
    </source>
</evidence>
<keyword evidence="6" id="KW-0694">RNA-binding</keyword>
<evidence type="ECO:0000256" key="7">
    <source>
        <dbReference type="ARBA" id="ARBA00047984"/>
    </source>
</evidence>
<feature type="short sequence motif" description="Q motif" evidence="8">
    <location>
        <begin position="8"/>
        <end position="36"/>
    </location>
</feature>